<dbReference type="eggNOG" id="ENOG502ZCGI">
    <property type="taxonomic scope" value="Bacteria"/>
</dbReference>
<keyword evidence="3" id="KW-1185">Reference proteome</keyword>
<dbReference type="Proteomes" id="UP000008316">
    <property type="component" value="Chromosome 2"/>
</dbReference>
<dbReference type="EMBL" id="CP002600">
    <property type="protein sequence ID" value="AEA62621.1"/>
    <property type="molecule type" value="Genomic_DNA"/>
</dbReference>
<dbReference type="RefSeq" id="WP_013688953.1">
    <property type="nucleotide sequence ID" value="NC_015376.1"/>
</dbReference>
<reference evidence="2 3" key="1">
    <citation type="journal article" date="2011" name="J. Bacteriol.">
        <title>Complete genome sequence of Burkholderia gladioli BSR3.</title>
        <authorList>
            <person name="Seo Y.S."/>
            <person name="Lim J."/>
            <person name="Choi B.S."/>
            <person name="Kim H."/>
            <person name="Goo E."/>
            <person name="Lee B."/>
            <person name="Lim J.S."/>
            <person name="Choi I.Y."/>
            <person name="Moon J.S."/>
            <person name="Kim J."/>
            <person name="Hwang I."/>
        </authorList>
    </citation>
    <scope>NUCLEOTIDE SEQUENCE [LARGE SCALE GENOMIC DNA]</scope>
    <source>
        <strain evidence="2 3">BSR3</strain>
    </source>
</reference>
<dbReference type="KEGG" id="bgd:bgla_2g01410"/>
<gene>
    <name evidence="2" type="ordered locus">bgla_2g01410</name>
</gene>
<proteinExistence type="predicted"/>
<protein>
    <submittedName>
        <fullName evidence="2">Uncharacterized protein</fullName>
    </submittedName>
</protein>
<accession>F2LJG0</accession>
<feature type="region of interest" description="Disordered" evidence="1">
    <location>
        <begin position="353"/>
        <end position="382"/>
    </location>
</feature>
<dbReference type="HOGENOM" id="CLU_778326_0_0_4"/>
<name>F2LJG0_BURGS</name>
<evidence type="ECO:0000313" key="3">
    <source>
        <dbReference type="Proteomes" id="UP000008316"/>
    </source>
</evidence>
<sequence>MTVSVGGKPIPLSDALSEAGRLALAFVDGGLEWLAWAVVAPGMRYDFADETQLVSTVQQGLHASPFTLLPQLGLMVSPVKLLTMSPADLRTLGAAETGDGSAVVAAQVRQILASHQLVTRDEVVAGVSLLGELGVVTAPLFQAVNFDESLALSALIHLPYPTQGAASGATQAGGMPTVPQAPALLQEAAAFAVAQARTVHEYCDYYRLYLDRAEQLGDGATPQQRESAATAAMQALLPTLFGALDCPQVNQPAGPADVAGAVRAWLARGRMIGFARLSHGVLQIVRHTRYKDETGDVARRIVDAYLHSAQAFLAAHRVERGRMGQDGATCSFPIDDTQLRAELQLSSQGVISLTDFGTRPPPPSDLVPAPPAAASPSQDSSS</sequence>
<evidence type="ECO:0000256" key="1">
    <source>
        <dbReference type="SAM" id="MobiDB-lite"/>
    </source>
</evidence>
<dbReference type="STRING" id="999541.bgla_2g01410"/>
<dbReference type="AlphaFoldDB" id="F2LJG0"/>
<organism evidence="2 3">
    <name type="scientific">Burkholderia gladioli (strain BSR3)</name>
    <dbReference type="NCBI Taxonomy" id="999541"/>
    <lineage>
        <taxon>Bacteria</taxon>
        <taxon>Pseudomonadati</taxon>
        <taxon>Pseudomonadota</taxon>
        <taxon>Betaproteobacteria</taxon>
        <taxon>Burkholderiales</taxon>
        <taxon>Burkholderiaceae</taxon>
        <taxon>Burkholderia</taxon>
    </lineage>
</organism>
<evidence type="ECO:0000313" key="2">
    <source>
        <dbReference type="EMBL" id="AEA62621.1"/>
    </source>
</evidence>
<feature type="compositionally biased region" description="Pro residues" evidence="1">
    <location>
        <begin position="359"/>
        <end position="373"/>
    </location>
</feature>